<organism evidence="2 3">
    <name type="scientific">Nocardia mexicana</name>
    <dbReference type="NCBI Taxonomy" id="279262"/>
    <lineage>
        <taxon>Bacteria</taxon>
        <taxon>Bacillati</taxon>
        <taxon>Actinomycetota</taxon>
        <taxon>Actinomycetes</taxon>
        <taxon>Mycobacteriales</taxon>
        <taxon>Nocardiaceae</taxon>
        <taxon>Nocardia</taxon>
    </lineage>
</organism>
<proteinExistence type="predicted"/>
<dbReference type="EMBL" id="QQAZ01000023">
    <property type="protein sequence ID" value="RDI42895.1"/>
    <property type="molecule type" value="Genomic_DNA"/>
</dbReference>
<dbReference type="Gene3D" id="3.30.429.10">
    <property type="entry name" value="Macrophage Migration Inhibitory Factor"/>
    <property type="match status" value="1"/>
</dbReference>
<feature type="domain" description="Tautomerase cis-CaaD-like" evidence="1">
    <location>
        <begin position="1"/>
        <end position="136"/>
    </location>
</feature>
<name>A0A370GGH3_9NOCA</name>
<dbReference type="InterPro" id="IPR014347">
    <property type="entry name" value="Tautomerase/MIF_sf"/>
</dbReference>
<dbReference type="SUPFAM" id="SSF55331">
    <property type="entry name" value="Tautomerase/MIF"/>
    <property type="match status" value="1"/>
</dbReference>
<dbReference type="OrthoDB" id="7595039at2"/>
<comment type="caution">
    <text evidence="2">The sequence shown here is derived from an EMBL/GenBank/DDBJ whole genome shotgun (WGS) entry which is preliminary data.</text>
</comment>
<sequence>MPLWHVYHPANTYSDKDKRDFAKDITDLYTGFGLPEFYVVVLFTEVEESAFFVGGRPAGDTVRIVVEHLARHLDDPDLRRRSTERLNAIMEPYTRDRGLHWEFHTYESPRDLWMIAGLFPPGPGTDAEKAWAQANKPFPY</sequence>
<dbReference type="InterPro" id="IPR028116">
    <property type="entry name" value="Cis-CaaD-like"/>
</dbReference>
<dbReference type="Pfam" id="PF14832">
    <property type="entry name" value="Tautomerase_3"/>
    <property type="match status" value="1"/>
</dbReference>
<evidence type="ECO:0000313" key="3">
    <source>
        <dbReference type="Proteomes" id="UP000255355"/>
    </source>
</evidence>
<reference evidence="2 3" key="1">
    <citation type="submission" date="2018-07" db="EMBL/GenBank/DDBJ databases">
        <title>Genomic Encyclopedia of Type Strains, Phase IV (KMG-IV): sequencing the most valuable type-strain genomes for metagenomic binning, comparative biology and taxonomic classification.</title>
        <authorList>
            <person name="Goeker M."/>
        </authorList>
    </citation>
    <scope>NUCLEOTIDE SEQUENCE [LARGE SCALE GENOMIC DNA]</scope>
    <source>
        <strain evidence="2 3">DSM 44952</strain>
    </source>
</reference>
<dbReference type="RefSeq" id="WP_068032204.1">
    <property type="nucleotide sequence ID" value="NZ_QQAZ01000023.1"/>
</dbReference>
<evidence type="ECO:0000313" key="2">
    <source>
        <dbReference type="EMBL" id="RDI42895.1"/>
    </source>
</evidence>
<accession>A0A370GGH3</accession>
<dbReference type="STRING" id="1210089.GCA_001613165_07773"/>
<protein>
    <submittedName>
        <fullName evidence="2">Phenylpyruvate tautomerase PptA (4-oxalocrotonate tautomerase family)</fullName>
    </submittedName>
</protein>
<dbReference type="AlphaFoldDB" id="A0A370GGH3"/>
<keyword evidence="3" id="KW-1185">Reference proteome</keyword>
<gene>
    <name evidence="2" type="ORF">DFR68_12328</name>
</gene>
<evidence type="ECO:0000259" key="1">
    <source>
        <dbReference type="Pfam" id="PF14832"/>
    </source>
</evidence>
<dbReference type="Proteomes" id="UP000255355">
    <property type="component" value="Unassembled WGS sequence"/>
</dbReference>
<keyword evidence="2" id="KW-0670">Pyruvate</keyword>